<dbReference type="GO" id="GO:0005634">
    <property type="term" value="C:nucleus"/>
    <property type="evidence" value="ECO:0007669"/>
    <property type="project" value="UniProtKB-SubCell"/>
</dbReference>
<dbReference type="GO" id="GO:0008270">
    <property type="term" value="F:zinc ion binding"/>
    <property type="evidence" value="ECO:0007669"/>
    <property type="project" value="UniProtKB-KW"/>
</dbReference>
<dbReference type="Pfam" id="PF00096">
    <property type="entry name" value="zf-C2H2"/>
    <property type="match status" value="3"/>
</dbReference>
<feature type="compositionally biased region" description="Basic and acidic residues" evidence="9">
    <location>
        <begin position="125"/>
        <end position="138"/>
    </location>
</feature>
<evidence type="ECO:0000256" key="2">
    <source>
        <dbReference type="ARBA" id="ARBA00022723"/>
    </source>
</evidence>
<proteinExistence type="predicted"/>
<evidence type="ECO:0000256" key="6">
    <source>
        <dbReference type="ARBA" id="ARBA00023125"/>
    </source>
</evidence>
<feature type="compositionally biased region" description="Basic and acidic residues" evidence="9">
    <location>
        <begin position="7"/>
        <end position="20"/>
    </location>
</feature>
<organism evidence="11">
    <name type="scientific">Medioppia subpectinata</name>
    <dbReference type="NCBI Taxonomy" id="1979941"/>
    <lineage>
        <taxon>Eukaryota</taxon>
        <taxon>Metazoa</taxon>
        <taxon>Ecdysozoa</taxon>
        <taxon>Arthropoda</taxon>
        <taxon>Chelicerata</taxon>
        <taxon>Arachnida</taxon>
        <taxon>Acari</taxon>
        <taxon>Acariformes</taxon>
        <taxon>Sarcoptiformes</taxon>
        <taxon>Oribatida</taxon>
        <taxon>Brachypylina</taxon>
        <taxon>Oppioidea</taxon>
        <taxon>Oppiidae</taxon>
        <taxon>Medioppia</taxon>
    </lineage>
</organism>
<dbReference type="SUPFAM" id="SSF57667">
    <property type="entry name" value="beta-beta-alpha zinc fingers"/>
    <property type="match status" value="3"/>
</dbReference>
<keyword evidence="2" id="KW-0479">Metal-binding</keyword>
<keyword evidence="7" id="KW-0539">Nucleus</keyword>
<dbReference type="PROSITE" id="PS00028">
    <property type="entry name" value="ZINC_FINGER_C2H2_1"/>
    <property type="match status" value="5"/>
</dbReference>
<keyword evidence="4 8" id="KW-0863">Zinc-finger</keyword>
<evidence type="ECO:0000256" key="9">
    <source>
        <dbReference type="SAM" id="MobiDB-lite"/>
    </source>
</evidence>
<dbReference type="PANTHER" id="PTHR24390:SF159">
    <property type="entry name" value="GROWTH FACTOR INDEPENDENT 1 TRANSCRIPTIONAL REPRESSOR"/>
    <property type="match status" value="1"/>
</dbReference>
<evidence type="ECO:0000256" key="4">
    <source>
        <dbReference type="ARBA" id="ARBA00022771"/>
    </source>
</evidence>
<feature type="domain" description="C2H2-type" evidence="10">
    <location>
        <begin position="307"/>
        <end position="334"/>
    </location>
</feature>
<dbReference type="PROSITE" id="PS50157">
    <property type="entry name" value="ZINC_FINGER_C2H2_2"/>
    <property type="match status" value="6"/>
</dbReference>
<feature type="domain" description="C2H2-type" evidence="10">
    <location>
        <begin position="166"/>
        <end position="194"/>
    </location>
</feature>
<feature type="region of interest" description="Disordered" evidence="9">
    <location>
        <begin position="1"/>
        <end position="20"/>
    </location>
</feature>
<comment type="subcellular location">
    <subcellularLocation>
        <location evidence="1">Nucleus</location>
    </subcellularLocation>
</comment>
<dbReference type="PANTHER" id="PTHR24390">
    <property type="entry name" value="ZINC FINGER PROTEIN"/>
    <property type="match status" value="1"/>
</dbReference>
<dbReference type="OrthoDB" id="6077919at2759"/>
<feature type="region of interest" description="Disordered" evidence="9">
    <location>
        <begin position="118"/>
        <end position="155"/>
    </location>
</feature>
<dbReference type="GO" id="GO:0003700">
    <property type="term" value="F:DNA-binding transcription factor activity"/>
    <property type="evidence" value="ECO:0007669"/>
    <property type="project" value="TreeGrafter"/>
</dbReference>
<dbReference type="InterPro" id="IPR036236">
    <property type="entry name" value="Znf_C2H2_sf"/>
</dbReference>
<evidence type="ECO:0000256" key="5">
    <source>
        <dbReference type="ARBA" id="ARBA00022833"/>
    </source>
</evidence>
<keyword evidence="12" id="KW-1185">Reference proteome</keyword>
<sequence>MSLSDQSRGHHPMEPIEHTVRTTDKLNAILLQLRQYSHQVVDGCHCQTNHEAITRWNRLNTQFAQHTTPDTTPDTPQPSQPSLPSMTRSDELKACVGSVEWLTCDECEAVFENKLNLSGSSDGHQSGDKRNNNCENGKRFKWKRPPKRPSRHSRQTSNYYRMCNKYQCSECFNWLPSETALETHSNKYHKNSKPFVCVVCKATFFANLSLLNHLSQTHQMSAFACDSCDYKTRTKHHLIQHMITHSKDRPYKCHFKGCNKSFKRKFELIRHNILHKKRFQCKECNESFKDNPSLLNHLSLKHKISLFECDLCCYKTKIKHHLIQHMVTHSNERPFGCHIHGCNQTFKRKDMLIRHERLHQ</sequence>
<reference evidence="11" key="1">
    <citation type="submission" date="2020-11" db="EMBL/GenBank/DDBJ databases">
        <authorList>
            <person name="Tran Van P."/>
        </authorList>
    </citation>
    <scope>NUCLEOTIDE SEQUENCE</scope>
</reference>
<dbReference type="AlphaFoldDB" id="A0A7R9KH98"/>
<evidence type="ECO:0000256" key="7">
    <source>
        <dbReference type="ARBA" id="ARBA00023242"/>
    </source>
</evidence>
<evidence type="ECO:0000256" key="1">
    <source>
        <dbReference type="ARBA" id="ARBA00004123"/>
    </source>
</evidence>
<dbReference type="SMART" id="SM00355">
    <property type="entry name" value="ZnF_C2H2"/>
    <property type="match status" value="7"/>
</dbReference>
<feature type="region of interest" description="Disordered" evidence="9">
    <location>
        <begin position="65"/>
        <end position="89"/>
    </location>
</feature>
<feature type="domain" description="C2H2-type" evidence="10">
    <location>
        <begin position="279"/>
        <end position="302"/>
    </location>
</feature>
<name>A0A7R9KH98_9ACAR</name>
<feature type="compositionally biased region" description="Basic residues" evidence="9">
    <location>
        <begin position="139"/>
        <end position="154"/>
    </location>
</feature>
<keyword evidence="6" id="KW-0238">DNA-binding</keyword>
<dbReference type="GO" id="GO:0006357">
    <property type="term" value="P:regulation of transcription by RNA polymerase II"/>
    <property type="evidence" value="ECO:0007669"/>
    <property type="project" value="TreeGrafter"/>
</dbReference>
<dbReference type="GO" id="GO:0000978">
    <property type="term" value="F:RNA polymerase II cis-regulatory region sequence-specific DNA binding"/>
    <property type="evidence" value="ECO:0007669"/>
    <property type="project" value="TreeGrafter"/>
</dbReference>
<evidence type="ECO:0000256" key="8">
    <source>
        <dbReference type="PROSITE-ProRule" id="PRU00042"/>
    </source>
</evidence>
<evidence type="ECO:0000313" key="11">
    <source>
        <dbReference type="EMBL" id="CAD7623097.1"/>
    </source>
</evidence>
<dbReference type="Proteomes" id="UP000759131">
    <property type="component" value="Unassembled WGS sequence"/>
</dbReference>
<feature type="domain" description="C2H2-type" evidence="10">
    <location>
        <begin position="223"/>
        <end position="250"/>
    </location>
</feature>
<evidence type="ECO:0000313" key="12">
    <source>
        <dbReference type="Proteomes" id="UP000759131"/>
    </source>
</evidence>
<evidence type="ECO:0000259" key="10">
    <source>
        <dbReference type="PROSITE" id="PS50157"/>
    </source>
</evidence>
<gene>
    <name evidence="11" type="ORF">OSB1V03_LOCUS3557</name>
</gene>
<dbReference type="InterPro" id="IPR013087">
    <property type="entry name" value="Znf_C2H2_type"/>
</dbReference>
<feature type="domain" description="C2H2-type" evidence="10">
    <location>
        <begin position="251"/>
        <end position="280"/>
    </location>
</feature>
<dbReference type="Gene3D" id="3.30.160.60">
    <property type="entry name" value="Classic Zinc Finger"/>
    <property type="match status" value="5"/>
</dbReference>
<dbReference type="EMBL" id="OC856038">
    <property type="protein sequence ID" value="CAD7623097.1"/>
    <property type="molecule type" value="Genomic_DNA"/>
</dbReference>
<protein>
    <recommendedName>
        <fullName evidence="10">C2H2-type domain-containing protein</fullName>
    </recommendedName>
</protein>
<keyword evidence="3" id="KW-0677">Repeat</keyword>
<keyword evidence="5" id="KW-0862">Zinc</keyword>
<evidence type="ECO:0000256" key="3">
    <source>
        <dbReference type="ARBA" id="ARBA00022737"/>
    </source>
</evidence>
<feature type="domain" description="C2H2-type" evidence="10">
    <location>
        <begin position="335"/>
        <end position="360"/>
    </location>
</feature>
<dbReference type="EMBL" id="CAJPIZ010001463">
    <property type="protein sequence ID" value="CAG2103527.1"/>
    <property type="molecule type" value="Genomic_DNA"/>
</dbReference>
<accession>A0A7R9KH98</accession>